<dbReference type="PANTHER" id="PTHR34220:SF7">
    <property type="entry name" value="SENSOR HISTIDINE KINASE YPDA"/>
    <property type="match status" value="1"/>
</dbReference>
<keyword evidence="5" id="KW-1185">Reference proteome</keyword>
<sequence length="369" mass="42991">MSFPLERFFYGKYKLPIHILFWGIVLLFYTIFYGHQRQEYYKTFVYVCLLLPVTMGITYLMIYFLIPRFLLKRRYGLFSLLFSYTLLLSVWLESIIISIAFITIAEYKVANLNPATFDIFFLIVSMYLVVFLAIAIKLLKQWHVIQQANHLLANARLEAELKLKEAELSLLKAQIHPHFLFNTLNNLYGLTLEKSEEAPEIVLKISALLDYLLYKCNSPKVALTQEIEYIQNYLSLEKLRYNENLEVHFIVKGKVKHKLIAPMLILPFVENSFKHGVSHELDSTGISINILVEGNCLQLQVINSKVPGLVNTPQQYTSGIGLQNVKKRLDLLYADKYQLNILDQETQYQVQLKLELQESQSNVNTYRII</sequence>
<dbReference type="PANTHER" id="PTHR34220">
    <property type="entry name" value="SENSOR HISTIDINE KINASE YPDA"/>
    <property type="match status" value="1"/>
</dbReference>
<dbReference type="Gene3D" id="3.30.565.10">
    <property type="entry name" value="Histidine kinase-like ATPase, C-terminal domain"/>
    <property type="match status" value="1"/>
</dbReference>
<feature type="transmembrane region" description="Helical" evidence="2">
    <location>
        <begin position="15"/>
        <end position="32"/>
    </location>
</feature>
<keyword evidence="2" id="KW-0472">Membrane</keyword>
<evidence type="ECO:0000259" key="3">
    <source>
        <dbReference type="Pfam" id="PF06580"/>
    </source>
</evidence>
<feature type="transmembrane region" description="Helical" evidence="2">
    <location>
        <begin position="117"/>
        <end position="139"/>
    </location>
</feature>
<evidence type="ECO:0000256" key="1">
    <source>
        <dbReference type="SAM" id="Coils"/>
    </source>
</evidence>
<gene>
    <name evidence="4" type="ORF">GXP67_23840</name>
</gene>
<dbReference type="RefSeq" id="WP_162445446.1">
    <property type="nucleotide sequence ID" value="NZ_CP048222.1"/>
</dbReference>
<evidence type="ECO:0000256" key="2">
    <source>
        <dbReference type="SAM" id="Phobius"/>
    </source>
</evidence>
<feature type="coiled-coil region" evidence="1">
    <location>
        <begin position="145"/>
        <end position="174"/>
    </location>
</feature>
<dbReference type="KEGG" id="rhoz:GXP67_23840"/>
<reference evidence="4 5" key="1">
    <citation type="submission" date="2020-01" db="EMBL/GenBank/DDBJ databases">
        <authorList>
            <person name="Kim M.K."/>
        </authorList>
    </citation>
    <scope>NUCLEOTIDE SEQUENCE [LARGE SCALE GENOMIC DNA]</scope>
    <source>
        <strain evidence="4 5">172606-1</strain>
    </source>
</reference>
<keyword evidence="4" id="KW-0808">Transferase</keyword>
<feature type="transmembrane region" description="Helical" evidence="2">
    <location>
        <begin position="78"/>
        <end position="105"/>
    </location>
</feature>
<organism evidence="4 5">
    <name type="scientific">Rhodocytophaga rosea</name>
    <dbReference type="NCBI Taxonomy" id="2704465"/>
    <lineage>
        <taxon>Bacteria</taxon>
        <taxon>Pseudomonadati</taxon>
        <taxon>Bacteroidota</taxon>
        <taxon>Cytophagia</taxon>
        <taxon>Cytophagales</taxon>
        <taxon>Rhodocytophagaceae</taxon>
        <taxon>Rhodocytophaga</taxon>
    </lineage>
</organism>
<dbReference type="Pfam" id="PF06580">
    <property type="entry name" value="His_kinase"/>
    <property type="match status" value="1"/>
</dbReference>
<keyword evidence="2" id="KW-0812">Transmembrane</keyword>
<dbReference type="GO" id="GO:0016020">
    <property type="term" value="C:membrane"/>
    <property type="evidence" value="ECO:0007669"/>
    <property type="project" value="InterPro"/>
</dbReference>
<feature type="domain" description="Signal transduction histidine kinase internal region" evidence="3">
    <location>
        <begin position="166"/>
        <end position="245"/>
    </location>
</feature>
<dbReference type="EMBL" id="CP048222">
    <property type="protein sequence ID" value="QHT69457.1"/>
    <property type="molecule type" value="Genomic_DNA"/>
</dbReference>
<evidence type="ECO:0000313" key="5">
    <source>
        <dbReference type="Proteomes" id="UP000480178"/>
    </source>
</evidence>
<dbReference type="InterPro" id="IPR010559">
    <property type="entry name" value="Sig_transdc_His_kin_internal"/>
</dbReference>
<feature type="transmembrane region" description="Helical" evidence="2">
    <location>
        <begin position="44"/>
        <end position="66"/>
    </location>
</feature>
<accession>A0A6C0GNE7</accession>
<proteinExistence type="predicted"/>
<evidence type="ECO:0000313" key="4">
    <source>
        <dbReference type="EMBL" id="QHT69457.1"/>
    </source>
</evidence>
<keyword evidence="4" id="KW-0418">Kinase</keyword>
<dbReference type="Proteomes" id="UP000480178">
    <property type="component" value="Chromosome"/>
</dbReference>
<dbReference type="GO" id="GO:0000155">
    <property type="term" value="F:phosphorelay sensor kinase activity"/>
    <property type="evidence" value="ECO:0007669"/>
    <property type="project" value="InterPro"/>
</dbReference>
<name>A0A6C0GNE7_9BACT</name>
<keyword evidence="1" id="KW-0175">Coiled coil</keyword>
<dbReference type="AlphaFoldDB" id="A0A6C0GNE7"/>
<dbReference type="InterPro" id="IPR050640">
    <property type="entry name" value="Bact_2-comp_sensor_kinase"/>
</dbReference>
<keyword evidence="2" id="KW-1133">Transmembrane helix</keyword>
<dbReference type="InterPro" id="IPR036890">
    <property type="entry name" value="HATPase_C_sf"/>
</dbReference>
<protein>
    <submittedName>
        <fullName evidence="4">Sensor histidine kinase</fullName>
    </submittedName>
</protein>